<evidence type="ECO:0000313" key="2">
    <source>
        <dbReference type="EMBL" id="KAF1746029.1"/>
    </source>
</evidence>
<name>A0A6A5FU70_CAERE</name>
<evidence type="ECO:0000259" key="1">
    <source>
        <dbReference type="PROSITE" id="PS50181"/>
    </source>
</evidence>
<accession>A0A6A5FU70</accession>
<dbReference type="AlphaFoldDB" id="A0A6A5FU70"/>
<dbReference type="RefSeq" id="XP_003096737.2">
    <property type="nucleotide sequence ID" value="XM_003096689.2"/>
</dbReference>
<dbReference type="Pfam" id="PF00646">
    <property type="entry name" value="F-box"/>
    <property type="match status" value="1"/>
</dbReference>
<dbReference type="InterPro" id="IPR001810">
    <property type="entry name" value="F-box_dom"/>
</dbReference>
<gene>
    <name evidence="2" type="ORF">GCK72_022480</name>
</gene>
<evidence type="ECO:0000313" key="3">
    <source>
        <dbReference type="Proteomes" id="UP000483820"/>
    </source>
</evidence>
<dbReference type="Pfam" id="PF07735">
    <property type="entry name" value="FBA_2"/>
    <property type="match status" value="1"/>
</dbReference>
<dbReference type="Proteomes" id="UP000483820">
    <property type="component" value="Chromosome X"/>
</dbReference>
<dbReference type="KEGG" id="crq:GCK72_022480"/>
<dbReference type="InterPro" id="IPR012885">
    <property type="entry name" value="F-box_Sdz-33"/>
</dbReference>
<dbReference type="PANTHER" id="PTHR21503">
    <property type="entry name" value="F-BOX-CONTAINING HYPOTHETICAL PROTEIN C.ELEGANS"/>
    <property type="match status" value="1"/>
</dbReference>
<reference evidence="2 3" key="1">
    <citation type="submission" date="2019-12" db="EMBL/GenBank/DDBJ databases">
        <title>Chromosome-level assembly of the Caenorhabditis remanei genome.</title>
        <authorList>
            <person name="Teterina A.A."/>
            <person name="Willis J.H."/>
            <person name="Phillips P.C."/>
        </authorList>
    </citation>
    <scope>NUCLEOTIDE SEQUENCE [LARGE SCALE GENOMIC DNA]</scope>
    <source>
        <strain evidence="2 3">PX506</strain>
        <tissue evidence="2">Whole organism</tissue>
    </source>
</reference>
<organism evidence="2 3">
    <name type="scientific">Caenorhabditis remanei</name>
    <name type="common">Caenorhabditis vulgaris</name>
    <dbReference type="NCBI Taxonomy" id="31234"/>
    <lineage>
        <taxon>Eukaryota</taxon>
        <taxon>Metazoa</taxon>
        <taxon>Ecdysozoa</taxon>
        <taxon>Nematoda</taxon>
        <taxon>Chromadorea</taxon>
        <taxon>Rhabditida</taxon>
        <taxon>Rhabditina</taxon>
        <taxon>Rhabditomorpha</taxon>
        <taxon>Rhabditoidea</taxon>
        <taxon>Rhabditidae</taxon>
        <taxon>Peloderinae</taxon>
        <taxon>Caenorhabditis</taxon>
    </lineage>
</organism>
<sequence>MVPPKPFQILRLPFVPLQEVLRAMDPFELINFSMISKRAKAVTKQITFYSTYSIQLSIDDQFELWVVVPRYMTSCFYKFTSNVEMNGKVKKIDWNDRNELFTWKYSDKPGEEWKQLCKHVLEIFKKRTIDVLLMTMDSVVDQNVWIIDFLKSNAKSVSECDLFQSKQNNDVEEDAAYFLNNITINSKLFFKLNIKNENFHGKIPKNLEELNIRNSQWIGYDKLLKIDCKSVILNRNRISDDQWNLFIKKWIAMETHSNLELLELDYRELDNFRDCVLHDIPLEEIDGGIKRVLKTCRDKNIEINGGIDIRRIDGKTATFFAKRTFWKQYLAMSIH</sequence>
<dbReference type="PROSITE" id="PS50181">
    <property type="entry name" value="FBOX"/>
    <property type="match status" value="1"/>
</dbReference>
<dbReference type="PANTHER" id="PTHR21503:SF8">
    <property type="entry name" value="F-BOX ASSOCIATED DOMAIN-CONTAINING PROTEIN-RELATED"/>
    <property type="match status" value="1"/>
</dbReference>
<comment type="caution">
    <text evidence="2">The sequence shown here is derived from an EMBL/GenBank/DDBJ whole genome shotgun (WGS) entry which is preliminary data.</text>
</comment>
<dbReference type="GeneID" id="9824693"/>
<dbReference type="EMBL" id="WUAV01000006">
    <property type="protein sequence ID" value="KAF1746029.1"/>
    <property type="molecule type" value="Genomic_DNA"/>
</dbReference>
<protein>
    <recommendedName>
        <fullName evidence="1">F-box domain-containing protein</fullName>
    </recommendedName>
</protein>
<dbReference type="CTD" id="9824693"/>
<feature type="domain" description="F-box" evidence="1">
    <location>
        <begin position="6"/>
        <end position="52"/>
    </location>
</feature>
<proteinExistence type="predicted"/>